<reference evidence="3" key="1">
    <citation type="journal article" date="2014" name="Int. J. Syst. Evol. Microbiol.">
        <title>Complete genome sequence of Corynebacterium casei LMG S-19264T (=DSM 44701T), isolated from a smear-ripened cheese.</title>
        <authorList>
            <consortium name="US DOE Joint Genome Institute (JGI-PGF)"/>
            <person name="Walter F."/>
            <person name="Albersmeier A."/>
            <person name="Kalinowski J."/>
            <person name="Ruckert C."/>
        </authorList>
    </citation>
    <scope>NUCLEOTIDE SEQUENCE</scope>
    <source>
        <strain evidence="3">CGMCC 4.7110</strain>
    </source>
</reference>
<dbReference type="AlphaFoldDB" id="A0A917XII7"/>
<keyword evidence="3" id="KW-0449">Lipoprotein</keyword>
<keyword evidence="2" id="KW-0732">Signal</keyword>
<feature type="signal peptide" evidence="2">
    <location>
        <begin position="1"/>
        <end position="22"/>
    </location>
</feature>
<comment type="caution">
    <text evidence="3">The sequence shown here is derived from an EMBL/GenBank/DDBJ whole genome shotgun (WGS) entry which is preliminary data.</text>
</comment>
<dbReference type="RefSeq" id="WP_229713489.1">
    <property type="nucleotide sequence ID" value="NZ_BMML01000017.1"/>
</dbReference>
<accession>A0A917XII7</accession>
<dbReference type="PROSITE" id="PS51257">
    <property type="entry name" value="PROKAR_LIPOPROTEIN"/>
    <property type="match status" value="1"/>
</dbReference>
<evidence type="ECO:0000313" key="4">
    <source>
        <dbReference type="Proteomes" id="UP000653411"/>
    </source>
</evidence>
<feature type="compositionally biased region" description="Polar residues" evidence="1">
    <location>
        <begin position="41"/>
        <end position="52"/>
    </location>
</feature>
<gene>
    <name evidence="3" type="ORF">GCM10011578_065260</name>
</gene>
<protein>
    <submittedName>
        <fullName evidence="3">Lipoprotein</fullName>
    </submittedName>
</protein>
<dbReference type="EMBL" id="BMML01000017">
    <property type="protein sequence ID" value="GGN28926.1"/>
    <property type="molecule type" value="Genomic_DNA"/>
</dbReference>
<keyword evidence="4" id="KW-1185">Reference proteome</keyword>
<feature type="chain" id="PRO_5038889052" evidence="2">
    <location>
        <begin position="23"/>
        <end position="215"/>
    </location>
</feature>
<organism evidence="3 4">
    <name type="scientific">Streptomyces fuscichromogenes</name>
    <dbReference type="NCBI Taxonomy" id="1324013"/>
    <lineage>
        <taxon>Bacteria</taxon>
        <taxon>Bacillati</taxon>
        <taxon>Actinomycetota</taxon>
        <taxon>Actinomycetes</taxon>
        <taxon>Kitasatosporales</taxon>
        <taxon>Streptomycetaceae</taxon>
        <taxon>Streptomyces</taxon>
    </lineage>
</organism>
<dbReference type="Proteomes" id="UP000653411">
    <property type="component" value="Unassembled WGS sequence"/>
</dbReference>
<evidence type="ECO:0000313" key="3">
    <source>
        <dbReference type="EMBL" id="GGN28926.1"/>
    </source>
</evidence>
<evidence type="ECO:0000256" key="2">
    <source>
        <dbReference type="SAM" id="SignalP"/>
    </source>
</evidence>
<sequence>MKRRTMPAATALAATAALLLTACGGGDSGSKANDKIAGADSGSTKASASPTESAAGRPRITLPGDLSDTFESWKTGDTTKDAVLGDVARRIDATNYAIAQGDPELPALSFYYSGGALPDAMDWVESIAKDGYSITGVNRYYNAKIDVFDSASAGVVYCEDQSKAFAKVRKSGKVIKTAVNNDSYVVYTTRLEKNKQGVWQTTKLTSQRGSKSCTP</sequence>
<name>A0A917XII7_9ACTN</name>
<feature type="region of interest" description="Disordered" evidence="1">
    <location>
        <begin position="34"/>
        <end position="61"/>
    </location>
</feature>
<proteinExistence type="predicted"/>
<evidence type="ECO:0000256" key="1">
    <source>
        <dbReference type="SAM" id="MobiDB-lite"/>
    </source>
</evidence>
<reference evidence="3" key="2">
    <citation type="submission" date="2020-09" db="EMBL/GenBank/DDBJ databases">
        <authorList>
            <person name="Sun Q."/>
            <person name="Zhou Y."/>
        </authorList>
    </citation>
    <scope>NUCLEOTIDE SEQUENCE</scope>
    <source>
        <strain evidence="3">CGMCC 4.7110</strain>
    </source>
</reference>